<evidence type="ECO:0000313" key="4">
    <source>
        <dbReference type="Proteomes" id="UP000182798"/>
    </source>
</evidence>
<feature type="transmembrane region" description="Helical" evidence="1">
    <location>
        <begin position="69"/>
        <end position="88"/>
    </location>
</feature>
<feature type="transmembrane region" description="Helical" evidence="1">
    <location>
        <begin position="135"/>
        <end position="155"/>
    </location>
</feature>
<keyword evidence="1" id="KW-0812">Transmembrane</keyword>
<keyword evidence="1" id="KW-0472">Membrane</keyword>
<name>A0A1J5TXU1_9GAMM</name>
<reference evidence="4" key="1">
    <citation type="submission" date="2016-09" db="EMBL/GenBank/DDBJ databases">
        <title>Genome Sequence of Bathymodiolus thermophilus sulfur-oxidizing gill endosymbiont.</title>
        <authorList>
            <person name="Ponnudurai R."/>
            <person name="Kleiner M."/>
            <person name="Sayavedra L."/>
            <person name="Thuermer A."/>
            <person name="Felbeck H."/>
            <person name="Schlueter R."/>
            <person name="Schweder T."/>
            <person name="Markert S."/>
        </authorList>
    </citation>
    <scope>NUCLEOTIDE SEQUENCE [LARGE SCALE GENOMIC DNA]</scope>
    <source>
        <strain evidence="4">BAT/CrabSpa'14</strain>
    </source>
</reference>
<evidence type="ECO:0000313" key="3">
    <source>
        <dbReference type="EMBL" id="OIR25570.1"/>
    </source>
</evidence>
<dbReference type="EMBL" id="CAESAQ020000099">
    <property type="protein sequence ID" value="CAB5506409.1"/>
    <property type="molecule type" value="Genomic_DNA"/>
</dbReference>
<feature type="transmembrane region" description="Helical" evidence="1">
    <location>
        <begin position="200"/>
        <end position="224"/>
    </location>
</feature>
<protein>
    <submittedName>
        <fullName evidence="3">Uncharacterized protein</fullName>
    </submittedName>
</protein>
<proteinExistence type="predicted"/>
<feature type="transmembrane region" description="Helical" evidence="1">
    <location>
        <begin position="29"/>
        <end position="49"/>
    </location>
</feature>
<evidence type="ECO:0000313" key="5">
    <source>
        <dbReference type="Proteomes" id="UP000643672"/>
    </source>
</evidence>
<keyword evidence="5" id="KW-1185">Reference proteome</keyword>
<dbReference type="RefSeq" id="WP_071563394.1">
    <property type="nucleotide sequence ID" value="NZ_CAESAQ020000099.1"/>
</dbReference>
<reference evidence="3" key="2">
    <citation type="journal article" date="2017" name="Stand. Genomic Sci.">
        <title>Genome sequence of the sulfur-oxidizing Bathymodiolus thermophilus gill endosymbiont.</title>
        <authorList>
            <person name="Ponnudurai R."/>
            <person name="Sayavedra L."/>
            <person name="Kleiner M."/>
            <person name="Heiden S.E."/>
            <person name="Thurmer A."/>
            <person name="Felbeck H."/>
            <person name="Schluter R."/>
            <person name="Sievert S.M."/>
            <person name="Daniel R."/>
            <person name="Schweder T."/>
            <person name="Markert S."/>
        </authorList>
    </citation>
    <scope>NUCLEOTIDE SEQUENCE</scope>
    <source>
        <strain evidence="3">BAT/CrabSpa'14</strain>
    </source>
</reference>
<reference evidence="2 5" key="3">
    <citation type="submission" date="2020-05" db="EMBL/GenBank/DDBJ databases">
        <authorList>
            <person name="Petersen J."/>
            <person name="Sayavedra L."/>
        </authorList>
    </citation>
    <scope>NUCLEOTIDE SEQUENCE [LARGE SCALE GENOMIC DNA]</scope>
    <source>
        <strain evidence="2">B thermophilus SOXS</strain>
    </source>
</reference>
<organism evidence="3 4">
    <name type="scientific">Bathymodiolus thermophilus thioautotrophic gill symbiont</name>
    <dbReference type="NCBI Taxonomy" id="2360"/>
    <lineage>
        <taxon>Bacteria</taxon>
        <taxon>Pseudomonadati</taxon>
        <taxon>Pseudomonadota</taxon>
        <taxon>Gammaproteobacteria</taxon>
        <taxon>sulfur-oxidizing symbionts</taxon>
    </lineage>
</organism>
<dbReference type="OrthoDB" id="9786223at2"/>
<comment type="caution">
    <text evidence="3">The sequence shown here is derived from an EMBL/GenBank/DDBJ whole genome shotgun (WGS) entry which is preliminary data.</text>
</comment>
<sequence>MNQLPVNKIIFASFAFVLMNWRKIVEISILPLLLSLPLLTLSAEIIDFLNIFTEKSAVKTEDIQLPSGIVAYALLSLYGHISLSINMYRLVIFGADSVSWMPIFKLRQIVGFLGLTFFINLVTGLPLLFADLMWIHLAVSFFLVPISLNFINIATDQSLKFKWEISVITQVNLFFLQILLPLLSAMAINFLISSTGLPDIISWIVKVIVFYWTLINLALCYQLITQSNTSK</sequence>
<dbReference type="EMBL" id="MIQH01000224">
    <property type="protein sequence ID" value="OIR25570.1"/>
    <property type="molecule type" value="Genomic_DNA"/>
</dbReference>
<dbReference type="Proteomes" id="UP000643672">
    <property type="component" value="Unassembled WGS sequence"/>
</dbReference>
<accession>A0A1J5TXU1</accession>
<keyword evidence="1" id="KW-1133">Transmembrane helix</keyword>
<evidence type="ECO:0000256" key="1">
    <source>
        <dbReference type="SAM" id="Phobius"/>
    </source>
</evidence>
<evidence type="ECO:0000313" key="2">
    <source>
        <dbReference type="EMBL" id="CAB5506409.1"/>
    </source>
</evidence>
<gene>
    <name evidence="3" type="ORF">BGC33_13670</name>
    <name evidence="2" type="ORF">THERMOS_2309</name>
</gene>
<feature type="transmembrane region" description="Helical" evidence="1">
    <location>
        <begin position="109"/>
        <end position="129"/>
    </location>
</feature>
<dbReference type="Proteomes" id="UP000182798">
    <property type="component" value="Unassembled WGS sequence"/>
</dbReference>
<dbReference type="AlphaFoldDB" id="A0A1J5TXU1"/>
<feature type="transmembrane region" description="Helical" evidence="1">
    <location>
        <begin position="167"/>
        <end position="188"/>
    </location>
</feature>